<dbReference type="RefSeq" id="WP_188528512.1">
    <property type="nucleotide sequence ID" value="NZ_BMGR01000001.1"/>
</dbReference>
<evidence type="ECO:0000256" key="1">
    <source>
        <dbReference type="ARBA" id="ARBA00022679"/>
    </source>
</evidence>
<dbReference type="PROSITE" id="PS00108">
    <property type="entry name" value="PROTEIN_KINASE_ST"/>
    <property type="match status" value="1"/>
</dbReference>
<name>A0A917CK07_9BACL</name>
<feature type="region of interest" description="Disordered" evidence="6">
    <location>
        <begin position="184"/>
        <end position="204"/>
    </location>
</feature>
<accession>A0A917CK07</accession>
<dbReference type="PANTHER" id="PTHR43289">
    <property type="entry name" value="MITOGEN-ACTIVATED PROTEIN KINASE KINASE KINASE 20-RELATED"/>
    <property type="match status" value="1"/>
</dbReference>
<evidence type="ECO:0000259" key="7">
    <source>
        <dbReference type="PROSITE" id="PS50011"/>
    </source>
</evidence>
<dbReference type="CDD" id="cd14014">
    <property type="entry name" value="STKc_PknB_like"/>
    <property type="match status" value="1"/>
</dbReference>
<evidence type="ECO:0000256" key="4">
    <source>
        <dbReference type="ARBA" id="ARBA00022840"/>
    </source>
</evidence>
<feature type="binding site" evidence="5">
    <location>
        <position position="54"/>
    </location>
    <ligand>
        <name>ATP</name>
        <dbReference type="ChEBI" id="CHEBI:30616"/>
    </ligand>
</feature>
<dbReference type="SMART" id="SM00220">
    <property type="entry name" value="S_TKc"/>
    <property type="match status" value="1"/>
</dbReference>
<dbReference type="Gene3D" id="1.10.510.10">
    <property type="entry name" value="Transferase(Phosphotransferase) domain 1"/>
    <property type="match status" value="1"/>
</dbReference>
<dbReference type="InterPro" id="IPR011009">
    <property type="entry name" value="Kinase-like_dom_sf"/>
</dbReference>
<dbReference type="Gene3D" id="3.30.200.20">
    <property type="entry name" value="Phosphorylase Kinase, domain 1"/>
    <property type="match status" value="1"/>
</dbReference>
<evidence type="ECO:0000256" key="5">
    <source>
        <dbReference type="PROSITE-ProRule" id="PRU10141"/>
    </source>
</evidence>
<dbReference type="InterPro" id="IPR027417">
    <property type="entry name" value="P-loop_NTPase"/>
</dbReference>
<gene>
    <name evidence="8" type="ORF">GCM10010916_04040</name>
</gene>
<dbReference type="SUPFAM" id="SSF52540">
    <property type="entry name" value="P-loop containing nucleoside triphosphate hydrolases"/>
    <property type="match status" value="1"/>
</dbReference>
<dbReference type="SUPFAM" id="SSF56112">
    <property type="entry name" value="Protein kinase-like (PK-like)"/>
    <property type="match status" value="1"/>
</dbReference>
<proteinExistence type="predicted"/>
<feature type="domain" description="Protein kinase" evidence="7">
    <location>
        <begin position="24"/>
        <end position="283"/>
    </location>
</feature>
<evidence type="ECO:0000256" key="6">
    <source>
        <dbReference type="SAM" id="MobiDB-lite"/>
    </source>
</evidence>
<dbReference type="PROSITE" id="PS50011">
    <property type="entry name" value="PROTEIN_KINASE_DOM"/>
    <property type="match status" value="1"/>
</dbReference>
<keyword evidence="1" id="KW-0808">Transferase</keyword>
<keyword evidence="9" id="KW-1185">Reference proteome</keyword>
<keyword evidence="2 5" id="KW-0547">Nucleotide-binding</keyword>
<keyword evidence="4 5" id="KW-0067">ATP-binding</keyword>
<dbReference type="AlphaFoldDB" id="A0A917CK07"/>
<dbReference type="PROSITE" id="PS00107">
    <property type="entry name" value="PROTEIN_KINASE_ATP"/>
    <property type="match status" value="1"/>
</dbReference>
<dbReference type="InterPro" id="IPR008271">
    <property type="entry name" value="Ser/Thr_kinase_AS"/>
</dbReference>
<reference evidence="8" key="1">
    <citation type="journal article" date="2014" name="Int. J. Syst. Evol. Microbiol.">
        <title>Complete genome sequence of Corynebacterium casei LMG S-19264T (=DSM 44701T), isolated from a smear-ripened cheese.</title>
        <authorList>
            <consortium name="US DOE Joint Genome Institute (JGI-PGF)"/>
            <person name="Walter F."/>
            <person name="Albersmeier A."/>
            <person name="Kalinowski J."/>
            <person name="Ruckert C."/>
        </authorList>
    </citation>
    <scope>NUCLEOTIDE SEQUENCE</scope>
    <source>
        <strain evidence="8">CGMCC 1.12987</strain>
    </source>
</reference>
<dbReference type="InterPro" id="IPR017441">
    <property type="entry name" value="Protein_kinase_ATP_BS"/>
</dbReference>
<evidence type="ECO:0000313" key="9">
    <source>
        <dbReference type="Proteomes" id="UP000644756"/>
    </source>
</evidence>
<sequence length="523" mass="59039">MINNDNERRLLPVWANGTIIGDRYRIVSMVGKGGMGEVYKAEDLRMPGKRWAIKVTNLGRAAAGSDVLEAKVLMRLSHPHLPVIADFYAPDEQGRAVLVTDYIEGVTLQGYLAQQDKQLPYANVMNIFQQLCDVLSYLHRQSPPIIHRDLKPTNVMIEPGGHIKLIDFGIARFYKHGQSSDTVQLGTPGFAAPEQSGGRQSDPRSDIYGLGALLFYMLSGGRHYRPGEPVRCQELHSAPDKMTILLERMLDPLPDRRYASMYEVQQALKHWDGRGVSHLHSYPDPDDRTGESKTGKRVVIASLAPGSGATFMTLTICKLLSLQGLRCTAIEHPLNRAEWHTLLASSKGQSNSQAYPKYSVWQEHNITWYALLPFVSGDPHSGEEQLHAPDPSVRAETTLIDLSGQWLSPSCRPLLQSADLCLFVADPWPSRWSASMMNQYRELLELRNELQLPTFWIANKDVKFSRRKEWLSMLPGPLLTTVPQLSPADWAECLWRSRWATDSSSWRKLLSDSLQPLWPYFVR</sequence>
<evidence type="ECO:0000313" key="8">
    <source>
        <dbReference type="EMBL" id="GGF89894.1"/>
    </source>
</evidence>
<organism evidence="8 9">
    <name type="scientific">Paenibacillus abyssi</name>
    <dbReference type="NCBI Taxonomy" id="1340531"/>
    <lineage>
        <taxon>Bacteria</taxon>
        <taxon>Bacillati</taxon>
        <taxon>Bacillota</taxon>
        <taxon>Bacilli</taxon>
        <taxon>Bacillales</taxon>
        <taxon>Paenibacillaceae</taxon>
        <taxon>Paenibacillus</taxon>
    </lineage>
</organism>
<evidence type="ECO:0000256" key="3">
    <source>
        <dbReference type="ARBA" id="ARBA00022777"/>
    </source>
</evidence>
<evidence type="ECO:0000256" key="2">
    <source>
        <dbReference type="ARBA" id="ARBA00022741"/>
    </source>
</evidence>
<dbReference type="InterPro" id="IPR000719">
    <property type="entry name" value="Prot_kinase_dom"/>
</dbReference>
<dbReference type="EMBL" id="BMGR01000001">
    <property type="protein sequence ID" value="GGF89894.1"/>
    <property type="molecule type" value="Genomic_DNA"/>
</dbReference>
<reference evidence="8" key="2">
    <citation type="submission" date="2020-09" db="EMBL/GenBank/DDBJ databases">
        <authorList>
            <person name="Sun Q."/>
            <person name="Zhou Y."/>
        </authorList>
    </citation>
    <scope>NUCLEOTIDE SEQUENCE</scope>
    <source>
        <strain evidence="8">CGMCC 1.12987</strain>
    </source>
</reference>
<keyword evidence="3" id="KW-0418">Kinase</keyword>
<dbReference type="GO" id="GO:0005524">
    <property type="term" value="F:ATP binding"/>
    <property type="evidence" value="ECO:0007669"/>
    <property type="project" value="UniProtKB-UniRule"/>
</dbReference>
<comment type="caution">
    <text evidence="8">The sequence shown here is derived from an EMBL/GenBank/DDBJ whole genome shotgun (WGS) entry which is preliminary data.</text>
</comment>
<dbReference type="PANTHER" id="PTHR43289:SF34">
    <property type="entry name" value="SERINE_THREONINE-PROTEIN KINASE YBDM-RELATED"/>
    <property type="match status" value="1"/>
</dbReference>
<dbReference type="Pfam" id="PF00069">
    <property type="entry name" value="Pkinase"/>
    <property type="match status" value="1"/>
</dbReference>
<protein>
    <recommendedName>
        <fullName evidence="7">Protein kinase domain-containing protein</fullName>
    </recommendedName>
</protein>
<dbReference type="GO" id="GO:0004674">
    <property type="term" value="F:protein serine/threonine kinase activity"/>
    <property type="evidence" value="ECO:0007669"/>
    <property type="project" value="TreeGrafter"/>
</dbReference>
<dbReference type="Proteomes" id="UP000644756">
    <property type="component" value="Unassembled WGS sequence"/>
</dbReference>